<dbReference type="RefSeq" id="WP_181949981.1">
    <property type="nucleotide sequence ID" value="NZ_FRAW01000039.1"/>
</dbReference>
<keyword evidence="1" id="KW-0472">Membrane</keyword>
<keyword evidence="1" id="KW-0812">Transmembrane</keyword>
<organism evidence="2 3">
    <name type="scientific">Fibrobacter intestinalis</name>
    <dbReference type="NCBI Taxonomy" id="28122"/>
    <lineage>
        <taxon>Bacteria</taxon>
        <taxon>Pseudomonadati</taxon>
        <taxon>Fibrobacterota</taxon>
        <taxon>Fibrobacteria</taxon>
        <taxon>Fibrobacterales</taxon>
        <taxon>Fibrobacteraceae</taxon>
        <taxon>Fibrobacter</taxon>
    </lineage>
</organism>
<feature type="transmembrane region" description="Helical" evidence="1">
    <location>
        <begin position="30"/>
        <end position="48"/>
    </location>
</feature>
<gene>
    <name evidence="2" type="ORF">SAMN02745108_01987</name>
</gene>
<dbReference type="STRING" id="28122.SAMN02745108_01987"/>
<reference evidence="2 3" key="1">
    <citation type="submission" date="2017-02" db="EMBL/GenBank/DDBJ databases">
        <authorList>
            <person name="Peterson S.W."/>
        </authorList>
    </citation>
    <scope>NUCLEOTIDE SEQUENCE [LARGE SCALE GENOMIC DNA]</scope>
    <source>
        <strain evidence="2 3">ATCC 43854</strain>
    </source>
</reference>
<name>A0A1T4PKZ1_9BACT</name>
<accession>A0A1T4PKZ1</accession>
<sequence length="50" mass="5448">MLTTFLIVLGVLTLFGLGTAKDACAITLLLKILPFLLFVAIFLMIAFCSR</sequence>
<dbReference type="AlphaFoldDB" id="A0A1T4PKZ1"/>
<evidence type="ECO:0000313" key="2">
    <source>
        <dbReference type="EMBL" id="SJZ92264.1"/>
    </source>
</evidence>
<keyword evidence="1" id="KW-1133">Transmembrane helix</keyword>
<evidence type="ECO:0000313" key="3">
    <source>
        <dbReference type="Proteomes" id="UP000190449"/>
    </source>
</evidence>
<protein>
    <submittedName>
        <fullName evidence="2">Uncharacterized protein</fullName>
    </submittedName>
</protein>
<dbReference type="EMBL" id="FUWU01000035">
    <property type="protein sequence ID" value="SJZ92264.1"/>
    <property type="molecule type" value="Genomic_DNA"/>
</dbReference>
<dbReference type="Proteomes" id="UP000190449">
    <property type="component" value="Unassembled WGS sequence"/>
</dbReference>
<evidence type="ECO:0000256" key="1">
    <source>
        <dbReference type="SAM" id="Phobius"/>
    </source>
</evidence>
<proteinExistence type="predicted"/>